<feature type="domain" description="PTS EIIB type-4" evidence="8">
    <location>
        <begin position="1"/>
        <end position="155"/>
    </location>
</feature>
<dbReference type="SUPFAM" id="SSF52728">
    <property type="entry name" value="PTS IIb component"/>
    <property type="match status" value="1"/>
</dbReference>
<dbReference type="GO" id="GO:0008982">
    <property type="term" value="F:protein-N(PI)-phosphohistidine-sugar phosphotransferase activity"/>
    <property type="evidence" value="ECO:0007669"/>
    <property type="project" value="InterPro"/>
</dbReference>
<name>A0A1L8R246_9ENTE</name>
<evidence type="ECO:0000256" key="7">
    <source>
        <dbReference type="ARBA" id="ARBA00022777"/>
    </source>
</evidence>
<dbReference type="Proteomes" id="UP000182835">
    <property type="component" value="Unassembled WGS sequence"/>
</dbReference>
<keyword evidence="2" id="KW-0813">Transport</keyword>
<gene>
    <name evidence="9" type="ORF">RU96_GL001754</name>
</gene>
<comment type="caution">
    <text evidence="9">The sequence shown here is derived from an EMBL/GenBank/DDBJ whole genome shotgun (WGS) entry which is preliminary data.</text>
</comment>
<dbReference type="InterPro" id="IPR036667">
    <property type="entry name" value="PTS_IIB_sorbose-sp_sf"/>
</dbReference>
<accession>A0A1L8R246</accession>
<reference evidence="9 10" key="1">
    <citation type="submission" date="2014-12" db="EMBL/GenBank/DDBJ databases">
        <title>Draft genome sequences of 29 type strains of Enterococci.</title>
        <authorList>
            <person name="Zhong Z."/>
            <person name="Sun Z."/>
            <person name="Liu W."/>
            <person name="Zhang W."/>
            <person name="Zhang H."/>
        </authorList>
    </citation>
    <scope>NUCLEOTIDE SEQUENCE [LARGE SCALE GENOMIC DNA]</scope>
    <source>
        <strain evidence="9 10">DSM 21207</strain>
    </source>
</reference>
<dbReference type="GO" id="GO:0009401">
    <property type="term" value="P:phosphoenolpyruvate-dependent sugar phosphotransferase system"/>
    <property type="evidence" value="ECO:0007669"/>
    <property type="project" value="UniProtKB-KW"/>
</dbReference>
<dbReference type="RefSeq" id="WP_071865755.1">
    <property type="nucleotide sequence ID" value="NZ_JBHLVQ010000016.1"/>
</dbReference>
<evidence type="ECO:0000256" key="3">
    <source>
        <dbReference type="ARBA" id="ARBA00022490"/>
    </source>
</evidence>
<comment type="subcellular location">
    <subcellularLocation>
        <location evidence="1">Cytoplasm</location>
    </subcellularLocation>
</comment>
<evidence type="ECO:0000256" key="2">
    <source>
        <dbReference type="ARBA" id="ARBA00022448"/>
    </source>
</evidence>
<keyword evidence="7" id="KW-0418">Kinase</keyword>
<keyword evidence="6" id="KW-0598">Phosphotransferase system</keyword>
<dbReference type="Gene3D" id="3.40.35.10">
    <property type="entry name" value="Phosphotransferase system, sorbose subfamily IIB component"/>
    <property type="match status" value="1"/>
</dbReference>
<dbReference type="STRING" id="317010.RU96_GL001754"/>
<evidence type="ECO:0000313" key="10">
    <source>
        <dbReference type="Proteomes" id="UP000182835"/>
    </source>
</evidence>
<evidence type="ECO:0000256" key="4">
    <source>
        <dbReference type="ARBA" id="ARBA00022597"/>
    </source>
</evidence>
<evidence type="ECO:0000256" key="6">
    <source>
        <dbReference type="ARBA" id="ARBA00022683"/>
    </source>
</evidence>
<evidence type="ECO:0000256" key="5">
    <source>
        <dbReference type="ARBA" id="ARBA00022679"/>
    </source>
</evidence>
<dbReference type="PROSITE" id="PS51101">
    <property type="entry name" value="PTS_EIIB_TYPE_4"/>
    <property type="match status" value="1"/>
</dbReference>
<evidence type="ECO:0000259" key="8">
    <source>
        <dbReference type="PROSITE" id="PS51101"/>
    </source>
</evidence>
<dbReference type="AlphaFoldDB" id="A0A1L8R246"/>
<keyword evidence="4" id="KW-0762">Sugar transport</keyword>
<proteinExistence type="predicted"/>
<evidence type="ECO:0000256" key="1">
    <source>
        <dbReference type="ARBA" id="ARBA00004496"/>
    </source>
</evidence>
<evidence type="ECO:0000313" key="9">
    <source>
        <dbReference type="EMBL" id="OJG13795.1"/>
    </source>
</evidence>
<dbReference type="OrthoDB" id="9788818at2"/>
<dbReference type="EMBL" id="JXKG01000034">
    <property type="protein sequence ID" value="OJG13795.1"/>
    <property type="molecule type" value="Genomic_DNA"/>
</dbReference>
<dbReference type="Pfam" id="PF03830">
    <property type="entry name" value="PTSIIB_sorb"/>
    <property type="match status" value="1"/>
</dbReference>
<sequence length="155" mass="17147">MSINLTRIDERLIHGQVAYSWSVAYPCDEIVVIDDQAAQDDMQKMLLEMAVPEGKGFKLFTVTEGSEYFAKDNGLKSFLVIKDPAVILALVKAGIHFDSINIGGMYFKEGKKEITKTVYLDERDVAVFKELAAVGVKLDVRTAPGDKSLELSTVI</sequence>
<dbReference type="GO" id="GO:0016301">
    <property type="term" value="F:kinase activity"/>
    <property type="evidence" value="ECO:0007669"/>
    <property type="project" value="UniProtKB-KW"/>
</dbReference>
<keyword evidence="5" id="KW-0808">Transferase</keyword>
<protein>
    <submittedName>
        <fullName evidence="9">PTS system, mannose/fructose/sorbose family, IIB component</fullName>
    </submittedName>
</protein>
<dbReference type="GO" id="GO:0005737">
    <property type="term" value="C:cytoplasm"/>
    <property type="evidence" value="ECO:0007669"/>
    <property type="project" value="UniProtKB-SubCell"/>
</dbReference>
<dbReference type="InterPro" id="IPR004720">
    <property type="entry name" value="PTS_IIB_sorbose-sp"/>
</dbReference>
<organism evidence="9 10">
    <name type="scientific">Enterococcus canintestini</name>
    <dbReference type="NCBI Taxonomy" id="317010"/>
    <lineage>
        <taxon>Bacteria</taxon>
        <taxon>Bacillati</taxon>
        <taxon>Bacillota</taxon>
        <taxon>Bacilli</taxon>
        <taxon>Lactobacillales</taxon>
        <taxon>Enterococcaceae</taxon>
        <taxon>Enterococcus</taxon>
    </lineage>
</organism>
<keyword evidence="3" id="KW-0963">Cytoplasm</keyword>